<evidence type="ECO:0000313" key="2">
    <source>
        <dbReference type="Proteomes" id="UP000701853"/>
    </source>
</evidence>
<organism evidence="1 2">
    <name type="scientific">Gossypium anomalum</name>
    <dbReference type="NCBI Taxonomy" id="47600"/>
    <lineage>
        <taxon>Eukaryota</taxon>
        <taxon>Viridiplantae</taxon>
        <taxon>Streptophyta</taxon>
        <taxon>Embryophyta</taxon>
        <taxon>Tracheophyta</taxon>
        <taxon>Spermatophyta</taxon>
        <taxon>Magnoliopsida</taxon>
        <taxon>eudicotyledons</taxon>
        <taxon>Gunneridae</taxon>
        <taxon>Pentapetalae</taxon>
        <taxon>rosids</taxon>
        <taxon>malvids</taxon>
        <taxon>Malvales</taxon>
        <taxon>Malvaceae</taxon>
        <taxon>Malvoideae</taxon>
        <taxon>Gossypium</taxon>
    </lineage>
</organism>
<dbReference type="OrthoDB" id="1000283at2759"/>
<dbReference type="EMBL" id="JAHUZN010000004">
    <property type="protein sequence ID" value="KAG8497126.1"/>
    <property type="molecule type" value="Genomic_DNA"/>
</dbReference>
<protein>
    <submittedName>
        <fullName evidence="1">Uncharacterized protein</fullName>
    </submittedName>
</protein>
<sequence>MFFSYVAFHLKCVKKSTLIDEMRKTLCEYKNEHLFSKIKNSKKAQISQISQIRECIQKSFCRKSVVMQISNLTSQLERFKARHDIKSYRRFGESDSIVMENIEDVLPQIRAKLENFDWKDIYNTDEKDLFYRLQTDHSLDTKQLEGRKKNDKERLTVVSHFYSSILKGYEKGEINPEKINHCKIQSKEDMPLEQEIGDVQGIHKLKEVSDLHYINAMKVEQILNYPSENEYLMEPSTDEEIIQGIMDVPADDEQDPEDSSVLQRVSLKEAFLAVDNLKNYLIQHEKNITDLVYTLLNVKDEIVFNSHGKKKYLTIDAYFSKE</sequence>
<name>A0A8J5YWI3_9ROSI</name>
<dbReference type="AlphaFoldDB" id="A0A8J5YWI3"/>
<accession>A0A8J5YWI3</accession>
<reference evidence="1 2" key="1">
    <citation type="journal article" date="2021" name="bioRxiv">
        <title>The Gossypium anomalum genome as a resource for cotton improvement and evolutionary analysis of hybrid incompatibility.</title>
        <authorList>
            <person name="Grover C.E."/>
            <person name="Yuan D."/>
            <person name="Arick M.A."/>
            <person name="Miller E.R."/>
            <person name="Hu G."/>
            <person name="Peterson D.G."/>
            <person name="Wendel J.F."/>
            <person name="Udall J.A."/>
        </authorList>
    </citation>
    <scope>NUCLEOTIDE SEQUENCE [LARGE SCALE GENOMIC DNA]</scope>
    <source>
        <strain evidence="1">JFW-Udall</strain>
        <tissue evidence="1">Leaf</tissue>
    </source>
</reference>
<proteinExistence type="predicted"/>
<evidence type="ECO:0000313" key="1">
    <source>
        <dbReference type="EMBL" id="KAG8497126.1"/>
    </source>
</evidence>
<keyword evidence="2" id="KW-1185">Reference proteome</keyword>
<comment type="caution">
    <text evidence="1">The sequence shown here is derived from an EMBL/GenBank/DDBJ whole genome shotgun (WGS) entry which is preliminary data.</text>
</comment>
<gene>
    <name evidence="1" type="ORF">CXB51_008268</name>
</gene>
<dbReference type="Proteomes" id="UP000701853">
    <property type="component" value="Chromosome 4"/>
</dbReference>